<dbReference type="Proteomes" id="UP000032142">
    <property type="component" value="Unassembled WGS sequence"/>
</dbReference>
<proteinExistence type="predicted"/>
<evidence type="ECO:0000313" key="1">
    <source>
        <dbReference type="EMBL" id="KHG23171.1"/>
    </source>
</evidence>
<reference evidence="2" key="1">
    <citation type="submission" date="2014-09" db="EMBL/GenBank/DDBJ databases">
        <authorList>
            <person name="Mudge J."/>
            <person name="Ramaraj T."/>
            <person name="Lindquist I.E."/>
            <person name="Bharti A.K."/>
            <person name="Sundararajan A."/>
            <person name="Cameron C.T."/>
            <person name="Woodward J.E."/>
            <person name="May G.D."/>
            <person name="Brubaker C."/>
            <person name="Broadhvest J."/>
            <person name="Wilkins T.A."/>
        </authorList>
    </citation>
    <scope>NUCLEOTIDE SEQUENCE</scope>
    <source>
        <strain evidence="2">cv. AKA8401</strain>
    </source>
</reference>
<sequence length="32" mass="3525">MKYVCPMIIDVCMCMNVRMITGLSPEGICASD</sequence>
<protein>
    <submittedName>
        <fullName evidence="1">Uncharacterized protein</fullName>
    </submittedName>
</protein>
<accession>A0A0B0PIG2</accession>
<gene>
    <name evidence="1" type="ORF">F383_02680</name>
</gene>
<dbReference type="EMBL" id="KN424059">
    <property type="protein sequence ID" value="KHG23171.1"/>
    <property type="molecule type" value="Genomic_DNA"/>
</dbReference>
<organism evidence="1 2">
    <name type="scientific">Gossypium arboreum</name>
    <name type="common">Tree cotton</name>
    <name type="synonym">Gossypium nanking</name>
    <dbReference type="NCBI Taxonomy" id="29729"/>
    <lineage>
        <taxon>Eukaryota</taxon>
        <taxon>Viridiplantae</taxon>
        <taxon>Streptophyta</taxon>
        <taxon>Embryophyta</taxon>
        <taxon>Tracheophyta</taxon>
        <taxon>Spermatophyta</taxon>
        <taxon>Magnoliopsida</taxon>
        <taxon>eudicotyledons</taxon>
        <taxon>Gunneridae</taxon>
        <taxon>Pentapetalae</taxon>
        <taxon>rosids</taxon>
        <taxon>malvids</taxon>
        <taxon>Malvales</taxon>
        <taxon>Malvaceae</taxon>
        <taxon>Malvoideae</taxon>
        <taxon>Gossypium</taxon>
    </lineage>
</organism>
<name>A0A0B0PIG2_GOSAR</name>
<evidence type="ECO:0000313" key="2">
    <source>
        <dbReference type="Proteomes" id="UP000032142"/>
    </source>
</evidence>
<dbReference type="AlphaFoldDB" id="A0A0B0PIG2"/>
<keyword evidence="2" id="KW-1185">Reference proteome</keyword>